<comment type="caution">
    <text evidence="2">The sequence shown here is derived from an EMBL/GenBank/DDBJ whole genome shotgun (WGS) entry which is preliminary data.</text>
</comment>
<accession>A0A0W0WXV7</accession>
<reference evidence="2 3" key="1">
    <citation type="submission" date="2015-11" db="EMBL/GenBank/DDBJ databases">
        <title>Genomic analysis of 38 Legionella species identifies large and diverse effector repertoires.</title>
        <authorList>
            <person name="Burstein D."/>
            <person name="Amaro F."/>
            <person name="Zusman T."/>
            <person name="Lifshitz Z."/>
            <person name="Cohen O."/>
            <person name="Gilbert J.A."/>
            <person name="Pupko T."/>
            <person name="Shuman H.A."/>
            <person name="Segal G."/>
        </authorList>
    </citation>
    <scope>NUCLEOTIDE SEQUENCE [LARGE SCALE GENOMIC DNA]</scope>
    <source>
        <strain evidence="2 3">Oak Ridge-10</strain>
    </source>
</reference>
<dbReference type="Proteomes" id="UP000054858">
    <property type="component" value="Unassembled WGS sequence"/>
</dbReference>
<dbReference type="AlphaFoldDB" id="A0A0W0WXV7"/>
<proteinExistence type="predicted"/>
<keyword evidence="1" id="KW-0812">Transmembrane</keyword>
<gene>
    <name evidence="2" type="ORF">Loak_2283</name>
</gene>
<feature type="transmembrane region" description="Helical" evidence="1">
    <location>
        <begin position="164"/>
        <end position="187"/>
    </location>
</feature>
<feature type="transmembrane region" description="Helical" evidence="1">
    <location>
        <begin position="45"/>
        <end position="66"/>
    </location>
</feature>
<feature type="transmembrane region" description="Helical" evidence="1">
    <location>
        <begin position="21"/>
        <end position="39"/>
    </location>
</feature>
<name>A0A0W0WXV7_9GAMM</name>
<protein>
    <submittedName>
        <fullName evidence="2">Uncharacterized protein</fullName>
    </submittedName>
</protein>
<organism evidence="2 3">
    <name type="scientific">Legionella oakridgensis</name>
    <dbReference type="NCBI Taxonomy" id="29423"/>
    <lineage>
        <taxon>Bacteria</taxon>
        <taxon>Pseudomonadati</taxon>
        <taxon>Pseudomonadota</taxon>
        <taxon>Gammaproteobacteria</taxon>
        <taxon>Legionellales</taxon>
        <taxon>Legionellaceae</taxon>
        <taxon>Legionella</taxon>
    </lineage>
</organism>
<feature type="transmembrane region" description="Helical" evidence="1">
    <location>
        <begin position="193"/>
        <end position="211"/>
    </location>
</feature>
<keyword evidence="1" id="KW-1133">Transmembrane helix</keyword>
<evidence type="ECO:0000256" key="1">
    <source>
        <dbReference type="SAM" id="Phobius"/>
    </source>
</evidence>
<sequence length="246" mass="28087">MDNSNQLGQAKNNIAGEVLHLALLYLLLSLFIFGSLYHQSLIQNLGFGLFFTVSWFFCFLLTSWVYNDNDFTLFHNGWAACLKSQSNAFIWKKLKIIINFPVIFWLLQFVMVLSALQMMSFNLMLINILGMVALLLYCVLFIVKRSLAKTADTSNILSFCIVKLIVSIYIAWFLLYVGLMIIVINFTPLTQQLLTQVSMLLGVILTLYLANCLPNTPSTRLKWSFIIGFFNIAVMVSYFSHVVLLV</sequence>
<evidence type="ECO:0000313" key="2">
    <source>
        <dbReference type="EMBL" id="KTD37147.1"/>
    </source>
</evidence>
<evidence type="ECO:0000313" key="3">
    <source>
        <dbReference type="Proteomes" id="UP000054858"/>
    </source>
</evidence>
<dbReference type="EMBL" id="LNYP01000031">
    <property type="protein sequence ID" value="KTD37147.1"/>
    <property type="molecule type" value="Genomic_DNA"/>
</dbReference>
<feature type="transmembrane region" description="Helical" evidence="1">
    <location>
        <begin position="223"/>
        <end position="244"/>
    </location>
</feature>
<keyword evidence="1" id="KW-0472">Membrane</keyword>
<dbReference type="PATRIC" id="fig|29423.5.peg.2396"/>
<feature type="transmembrane region" description="Helical" evidence="1">
    <location>
        <begin position="123"/>
        <end position="143"/>
    </location>
</feature>
<dbReference type="RefSeq" id="WP_025385560.1">
    <property type="nucleotide sequence ID" value="NZ_LCUA01000040.1"/>
</dbReference>
<feature type="transmembrane region" description="Helical" evidence="1">
    <location>
        <begin position="96"/>
        <end position="117"/>
    </location>
</feature>